<protein>
    <submittedName>
        <fullName evidence="1">Uncharacterized protein</fullName>
    </submittedName>
</protein>
<evidence type="ECO:0000313" key="2">
    <source>
        <dbReference type="Proteomes" id="UP000256220"/>
    </source>
</evidence>
<dbReference type="EMBL" id="JFBM01000001">
    <property type="protein sequence ID" value="KFU82928.1"/>
    <property type="molecule type" value="Genomic_DNA"/>
</dbReference>
<dbReference type="AlphaFoldDB" id="A0A2P2G1T3"/>
<comment type="caution">
    <text evidence="1">The sequence shown here is derived from an EMBL/GenBank/DDBJ whole genome shotgun (WGS) entry which is preliminary data.</text>
</comment>
<dbReference type="Proteomes" id="UP000256220">
    <property type="component" value="Unassembled WGS sequence"/>
</dbReference>
<accession>A0A2P2G1T3</accession>
<dbReference type="RefSeq" id="WP_034304134.1">
    <property type="nucleotide sequence ID" value="NZ_JFBM01000001.1"/>
</dbReference>
<sequence length="127" mass="13881">MSLIKLDAHYVERSCVGAVHLSIALNDGTTVVFPAPFLPLTASLAITPHFAPEGDSGLRIDFTHWSPMRYGLTDTARFPVALPSQELAMRVARAFDADPATTWTDPPEQMQAWLRSWTATNNAAPTT</sequence>
<evidence type="ECO:0000313" key="1">
    <source>
        <dbReference type="EMBL" id="KFU82928.1"/>
    </source>
</evidence>
<reference evidence="1 2" key="1">
    <citation type="journal article" date="2014" name="Genome Announc.">
        <title>Draft Genome Sequence of Amycolatopsis lurida NRRL 2430, Producer of the Glycopeptide Family Antibiotic Ristocetin.</title>
        <authorList>
            <person name="Kwun M.J."/>
            <person name="Hong H.J."/>
        </authorList>
    </citation>
    <scope>NUCLEOTIDE SEQUENCE [LARGE SCALE GENOMIC DNA]</scope>
    <source>
        <strain evidence="1 2">NRRL 2430</strain>
    </source>
</reference>
<name>A0A2P2G1T3_AMYLU</name>
<keyword evidence="2" id="KW-1185">Reference proteome</keyword>
<organism evidence="1 2">
    <name type="scientific">Amycolatopsis lurida NRRL 2430</name>
    <dbReference type="NCBI Taxonomy" id="1460371"/>
    <lineage>
        <taxon>Bacteria</taxon>
        <taxon>Bacillati</taxon>
        <taxon>Actinomycetota</taxon>
        <taxon>Actinomycetes</taxon>
        <taxon>Pseudonocardiales</taxon>
        <taxon>Pseudonocardiaceae</taxon>
        <taxon>Amycolatopsis</taxon>
    </lineage>
</organism>
<gene>
    <name evidence="1" type="ORF">BB31_00105</name>
</gene>
<proteinExistence type="predicted"/>